<feature type="compositionally biased region" description="Basic and acidic residues" evidence="1">
    <location>
        <begin position="11"/>
        <end position="28"/>
    </location>
</feature>
<reference evidence="3" key="1">
    <citation type="journal article" date="2013" name="Nat. Genet.">
        <title>The draft genomes of soft-shell turtle and green sea turtle yield insights into the development and evolution of the turtle-specific body plan.</title>
        <authorList>
            <person name="Wang Z."/>
            <person name="Pascual-Anaya J."/>
            <person name="Zadissa A."/>
            <person name="Li W."/>
            <person name="Niimura Y."/>
            <person name="Huang Z."/>
            <person name="Li C."/>
            <person name="White S."/>
            <person name="Xiong Z."/>
            <person name="Fang D."/>
            <person name="Wang B."/>
            <person name="Ming Y."/>
            <person name="Chen Y."/>
            <person name="Zheng Y."/>
            <person name="Kuraku S."/>
            <person name="Pignatelli M."/>
            <person name="Herrero J."/>
            <person name="Beal K."/>
            <person name="Nozawa M."/>
            <person name="Li Q."/>
            <person name="Wang J."/>
            <person name="Zhang H."/>
            <person name="Yu L."/>
            <person name="Shigenobu S."/>
            <person name="Wang J."/>
            <person name="Liu J."/>
            <person name="Flicek P."/>
            <person name="Searle S."/>
            <person name="Wang J."/>
            <person name="Kuratani S."/>
            <person name="Yin Y."/>
            <person name="Aken B."/>
            <person name="Zhang G."/>
            <person name="Irie N."/>
        </authorList>
    </citation>
    <scope>NUCLEOTIDE SEQUENCE [LARGE SCALE GENOMIC DNA]</scope>
</reference>
<evidence type="ECO:0000313" key="2">
    <source>
        <dbReference type="EMBL" id="EMP42578.1"/>
    </source>
</evidence>
<organism evidence="2 3">
    <name type="scientific">Chelonia mydas</name>
    <name type="common">Green sea-turtle</name>
    <name type="synonym">Chelonia agassizi</name>
    <dbReference type="NCBI Taxonomy" id="8469"/>
    <lineage>
        <taxon>Eukaryota</taxon>
        <taxon>Metazoa</taxon>
        <taxon>Chordata</taxon>
        <taxon>Craniata</taxon>
        <taxon>Vertebrata</taxon>
        <taxon>Euteleostomi</taxon>
        <taxon>Archelosauria</taxon>
        <taxon>Testudinata</taxon>
        <taxon>Testudines</taxon>
        <taxon>Cryptodira</taxon>
        <taxon>Durocryptodira</taxon>
        <taxon>Americhelydia</taxon>
        <taxon>Chelonioidea</taxon>
        <taxon>Cheloniidae</taxon>
        <taxon>Chelonia</taxon>
    </lineage>
</organism>
<dbReference type="EMBL" id="KB469744">
    <property type="protein sequence ID" value="EMP42578.1"/>
    <property type="molecule type" value="Genomic_DNA"/>
</dbReference>
<keyword evidence="3" id="KW-1185">Reference proteome</keyword>
<feature type="compositionally biased region" description="Polar residues" evidence="1">
    <location>
        <begin position="1"/>
        <end position="10"/>
    </location>
</feature>
<feature type="region of interest" description="Disordered" evidence="1">
    <location>
        <begin position="1"/>
        <end position="42"/>
    </location>
</feature>
<dbReference type="Proteomes" id="UP000031443">
    <property type="component" value="Unassembled WGS sequence"/>
</dbReference>
<evidence type="ECO:0000313" key="3">
    <source>
        <dbReference type="Proteomes" id="UP000031443"/>
    </source>
</evidence>
<proteinExistence type="predicted"/>
<dbReference type="AlphaFoldDB" id="M7CCX1"/>
<protein>
    <submittedName>
        <fullName evidence="2">Uncharacterized protein</fullName>
    </submittedName>
</protein>
<name>M7CCX1_CHEMY</name>
<accession>M7CCX1</accession>
<gene>
    <name evidence="2" type="ORF">UY3_00141</name>
</gene>
<evidence type="ECO:0000256" key="1">
    <source>
        <dbReference type="SAM" id="MobiDB-lite"/>
    </source>
</evidence>
<sequence>MRLNTTSFGRNRNEDRNRLKISDHKPDGISRSNQTASPESLFPEHEQRLTELRMQEKQALAHLEKEAAERAKQAGERAKEAYWRQMQRLAAEERAHQMQQVTARLKLQIKKAMEEQQKLYLLGSPVYNNADPLACFLLAPGNDSSGAYSVSSPALGGGSVQGSQLVEGVLHIEAEVLGAKSERGSDADLKAASMRRTFSLASWSFLVQGLKSLQIWQLSFR</sequence>